<comment type="caution">
    <text evidence="1">The sequence shown here is derived from an EMBL/GenBank/DDBJ whole genome shotgun (WGS) entry which is preliminary data.</text>
</comment>
<keyword evidence="2" id="KW-1185">Reference proteome</keyword>
<sequence>MCKKENADEEQALNQENELLHQLILEVRKTCTANKNSLYHKERDLENLNSEFDATKARVERQFLTKVCTSSLAYLQLEESEVEQFKNSVDKMSEKLLKSIASIDKDKKTRKKGLVLFSNISHFIFTLCLCICR</sequence>
<dbReference type="AlphaFoldDB" id="A0AAW0XNG2"/>
<dbReference type="EMBL" id="JARKIK010000031">
    <property type="protein sequence ID" value="KAK8741175.1"/>
    <property type="molecule type" value="Genomic_DNA"/>
</dbReference>
<protein>
    <submittedName>
        <fullName evidence="1">Uncharacterized protein</fullName>
    </submittedName>
</protein>
<gene>
    <name evidence="1" type="ORF">OTU49_002535</name>
</gene>
<name>A0AAW0XNG2_CHEQU</name>
<dbReference type="Proteomes" id="UP001445076">
    <property type="component" value="Unassembled WGS sequence"/>
</dbReference>
<evidence type="ECO:0000313" key="1">
    <source>
        <dbReference type="EMBL" id="KAK8741175.1"/>
    </source>
</evidence>
<feature type="non-terminal residue" evidence="1">
    <location>
        <position position="133"/>
    </location>
</feature>
<proteinExistence type="predicted"/>
<accession>A0AAW0XNG2</accession>
<reference evidence="1 2" key="1">
    <citation type="journal article" date="2024" name="BMC Genomics">
        <title>Genome assembly of redclaw crayfish (Cherax quadricarinatus) provides insights into its immune adaptation and hypoxia tolerance.</title>
        <authorList>
            <person name="Liu Z."/>
            <person name="Zheng J."/>
            <person name="Li H."/>
            <person name="Fang K."/>
            <person name="Wang S."/>
            <person name="He J."/>
            <person name="Zhou D."/>
            <person name="Weng S."/>
            <person name="Chi M."/>
            <person name="Gu Z."/>
            <person name="He J."/>
            <person name="Li F."/>
            <person name="Wang M."/>
        </authorList>
    </citation>
    <scope>NUCLEOTIDE SEQUENCE [LARGE SCALE GENOMIC DNA]</scope>
    <source>
        <strain evidence="1">ZL_2023a</strain>
    </source>
</reference>
<organism evidence="1 2">
    <name type="scientific">Cherax quadricarinatus</name>
    <name type="common">Australian red claw crayfish</name>
    <dbReference type="NCBI Taxonomy" id="27406"/>
    <lineage>
        <taxon>Eukaryota</taxon>
        <taxon>Metazoa</taxon>
        <taxon>Ecdysozoa</taxon>
        <taxon>Arthropoda</taxon>
        <taxon>Crustacea</taxon>
        <taxon>Multicrustacea</taxon>
        <taxon>Malacostraca</taxon>
        <taxon>Eumalacostraca</taxon>
        <taxon>Eucarida</taxon>
        <taxon>Decapoda</taxon>
        <taxon>Pleocyemata</taxon>
        <taxon>Astacidea</taxon>
        <taxon>Parastacoidea</taxon>
        <taxon>Parastacidae</taxon>
        <taxon>Cherax</taxon>
    </lineage>
</organism>
<evidence type="ECO:0000313" key="2">
    <source>
        <dbReference type="Proteomes" id="UP001445076"/>
    </source>
</evidence>